<dbReference type="RefSeq" id="XP_033689217.1">
    <property type="nucleotide sequence ID" value="XM_033819729.1"/>
</dbReference>
<dbReference type="GO" id="GO:0004674">
    <property type="term" value="F:protein serine/threonine kinase activity"/>
    <property type="evidence" value="ECO:0007669"/>
    <property type="project" value="UniProtKB-KW"/>
</dbReference>
<keyword evidence="2" id="KW-0723">Serine/threonine-protein kinase</keyword>
<evidence type="ECO:0000259" key="10">
    <source>
        <dbReference type="PROSITE" id="PS50011"/>
    </source>
</evidence>
<evidence type="ECO:0000313" key="12">
    <source>
        <dbReference type="Proteomes" id="UP000800094"/>
    </source>
</evidence>
<dbReference type="SUPFAM" id="SSF56112">
    <property type="entry name" value="Protein kinase-like (PK-like)"/>
    <property type="match status" value="1"/>
</dbReference>
<evidence type="ECO:0000256" key="7">
    <source>
        <dbReference type="ARBA" id="ARBA00047899"/>
    </source>
</evidence>
<evidence type="ECO:0000313" key="11">
    <source>
        <dbReference type="EMBL" id="KAF2254213.1"/>
    </source>
</evidence>
<dbReference type="PANTHER" id="PTHR43671:SF98">
    <property type="entry name" value="SERINE_THREONINE-PROTEIN KINASE NEK11"/>
    <property type="match status" value="1"/>
</dbReference>
<comment type="catalytic activity">
    <reaction evidence="8">
        <text>L-seryl-[protein] + ATP = O-phospho-L-seryl-[protein] + ADP + H(+)</text>
        <dbReference type="Rhea" id="RHEA:17989"/>
        <dbReference type="Rhea" id="RHEA-COMP:9863"/>
        <dbReference type="Rhea" id="RHEA-COMP:11604"/>
        <dbReference type="ChEBI" id="CHEBI:15378"/>
        <dbReference type="ChEBI" id="CHEBI:29999"/>
        <dbReference type="ChEBI" id="CHEBI:30616"/>
        <dbReference type="ChEBI" id="CHEBI:83421"/>
        <dbReference type="ChEBI" id="CHEBI:456216"/>
        <dbReference type="EC" id="2.7.11.1"/>
    </reaction>
</comment>
<protein>
    <recommendedName>
        <fullName evidence="1">non-specific serine/threonine protein kinase</fullName>
        <ecNumber evidence="1">2.7.11.1</ecNumber>
    </recommendedName>
</protein>
<dbReference type="SMART" id="SM00220">
    <property type="entry name" value="S_TKc"/>
    <property type="match status" value="1"/>
</dbReference>
<dbReference type="OrthoDB" id="3777450at2759"/>
<dbReference type="PROSITE" id="PS50011">
    <property type="entry name" value="PROTEIN_KINASE_DOM"/>
    <property type="match status" value="1"/>
</dbReference>
<keyword evidence="6" id="KW-0067">ATP-binding</keyword>
<organism evidence="11 12">
    <name type="scientific">Trematosphaeria pertusa</name>
    <dbReference type="NCBI Taxonomy" id="390896"/>
    <lineage>
        <taxon>Eukaryota</taxon>
        <taxon>Fungi</taxon>
        <taxon>Dikarya</taxon>
        <taxon>Ascomycota</taxon>
        <taxon>Pezizomycotina</taxon>
        <taxon>Dothideomycetes</taxon>
        <taxon>Pleosporomycetidae</taxon>
        <taxon>Pleosporales</taxon>
        <taxon>Massarineae</taxon>
        <taxon>Trematosphaeriaceae</taxon>
        <taxon>Trematosphaeria</taxon>
    </lineage>
</organism>
<evidence type="ECO:0000256" key="1">
    <source>
        <dbReference type="ARBA" id="ARBA00012513"/>
    </source>
</evidence>
<evidence type="ECO:0000256" key="6">
    <source>
        <dbReference type="ARBA" id="ARBA00022840"/>
    </source>
</evidence>
<dbReference type="InterPro" id="IPR011009">
    <property type="entry name" value="Kinase-like_dom_sf"/>
</dbReference>
<keyword evidence="12" id="KW-1185">Reference proteome</keyword>
<dbReference type="GO" id="GO:0005524">
    <property type="term" value="F:ATP binding"/>
    <property type="evidence" value="ECO:0007669"/>
    <property type="project" value="UniProtKB-KW"/>
</dbReference>
<sequence>LPSRPPRKDRVADVPSFCPCGWELFYSAVKSRFCCTLDSDEQRSFLSECQQPNIVRYISAQGFGGEHLEIFTELKEGNIHDLIQKDLFIRDNDSATSLLHHMLQALDYLAFKGLVHRDIKPANIPYAPLPTGGYTFQLTDFGLCNAITGAQSCVGSPIFMAPDVLCNSGVSQTSMIDVWSLFVTLAYALNMDGFRGKPLNTNELKVRAVQEAANTCHPIRDMATVDPTRRASAAEMLDKLFNGEGRSTPRNQKLKSAPGEDKGATAPQKERKRGIAERVAQKGHGQALNSLVTAEKRGMPGAFPDDIAAALGGVRGRPKFT</sequence>
<evidence type="ECO:0000256" key="8">
    <source>
        <dbReference type="ARBA" id="ARBA00048679"/>
    </source>
</evidence>
<dbReference type="Pfam" id="PF00069">
    <property type="entry name" value="Pkinase"/>
    <property type="match status" value="1"/>
</dbReference>
<dbReference type="Gene3D" id="1.10.510.10">
    <property type="entry name" value="Transferase(Phosphotransferase) domain 1"/>
    <property type="match status" value="1"/>
</dbReference>
<feature type="non-terminal residue" evidence="11">
    <location>
        <position position="1"/>
    </location>
</feature>
<dbReference type="EMBL" id="ML987190">
    <property type="protein sequence ID" value="KAF2254213.1"/>
    <property type="molecule type" value="Genomic_DNA"/>
</dbReference>
<dbReference type="Proteomes" id="UP000800094">
    <property type="component" value="Unassembled WGS sequence"/>
</dbReference>
<dbReference type="GeneID" id="54573059"/>
<feature type="region of interest" description="Disordered" evidence="9">
    <location>
        <begin position="240"/>
        <end position="288"/>
    </location>
</feature>
<keyword evidence="4" id="KW-0547">Nucleotide-binding</keyword>
<keyword evidence="3" id="KW-0808">Transferase</keyword>
<evidence type="ECO:0000256" key="2">
    <source>
        <dbReference type="ARBA" id="ARBA00022527"/>
    </source>
</evidence>
<dbReference type="EC" id="2.7.11.1" evidence="1"/>
<accession>A0A6A6IYF2</accession>
<evidence type="ECO:0000256" key="4">
    <source>
        <dbReference type="ARBA" id="ARBA00022741"/>
    </source>
</evidence>
<evidence type="ECO:0000256" key="3">
    <source>
        <dbReference type="ARBA" id="ARBA00022679"/>
    </source>
</evidence>
<comment type="catalytic activity">
    <reaction evidence="7">
        <text>L-threonyl-[protein] + ATP = O-phospho-L-threonyl-[protein] + ADP + H(+)</text>
        <dbReference type="Rhea" id="RHEA:46608"/>
        <dbReference type="Rhea" id="RHEA-COMP:11060"/>
        <dbReference type="Rhea" id="RHEA-COMP:11605"/>
        <dbReference type="ChEBI" id="CHEBI:15378"/>
        <dbReference type="ChEBI" id="CHEBI:30013"/>
        <dbReference type="ChEBI" id="CHEBI:30616"/>
        <dbReference type="ChEBI" id="CHEBI:61977"/>
        <dbReference type="ChEBI" id="CHEBI:456216"/>
        <dbReference type="EC" id="2.7.11.1"/>
    </reaction>
</comment>
<dbReference type="InterPro" id="IPR050660">
    <property type="entry name" value="NEK_Ser/Thr_kinase"/>
</dbReference>
<evidence type="ECO:0000256" key="5">
    <source>
        <dbReference type="ARBA" id="ARBA00022777"/>
    </source>
</evidence>
<name>A0A6A6IYF2_9PLEO</name>
<dbReference type="InterPro" id="IPR000719">
    <property type="entry name" value="Prot_kinase_dom"/>
</dbReference>
<keyword evidence="5 11" id="KW-0418">Kinase</keyword>
<gene>
    <name evidence="11" type="ORF">BU26DRAFT_135018</name>
</gene>
<proteinExistence type="predicted"/>
<dbReference type="PANTHER" id="PTHR43671">
    <property type="entry name" value="SERINE/THREONINE-PROTEIN KINASE NEK"/>
    <property type="match status" value="1"/>
</dbReference>
<reference evidence="11" key="1">
    <citation type="journal article" date="2020" name="Stud. Mycol.">
        <title>101 Dothideomycetes genomes: a test case for predicting lifestyles and emergence of pathogens.</title>
        <authorList>
            <person name="Haridas S."/>
            <person name="Albert R."/>
            <person name="Binder M."/>
            <person name="Bloem J."/>
            <person name="Labutti K."/>
            <person name="Salamov A."/>
            <person name="Andreopoulos B."/>
            <person name="Baker S."/>
            <person name="Barry K."/>
            <person name="Bills G."/>
            <person name="Bluhm B."/>
            <person name="Cannon C."/>
            <person name="Castanera R."/>
            <person name="Culley D."/>
            <person name="Daum C."/>
            <person name="Ezra D."/>
            <person name="Gonzalez J."/>
            <person name="Henrissat B."/>
            <person name="Kuo A."/>
            <person name="Liang C."/>
            <person name="Lipzen A."/>
            <person name="Lutzoni F."/>
            <person name="Magnuson J."/>
            <person name="Mondo S."/>
            <person name="Nolan M."/>
            <person name="Ohm R."/>
            <person name="Pangilinan J."/>
            <person name="Park H.-J."/>
            <person name="Ramirez L."/>
            <person name="Alfaro M."/>
            <person name="Sun H."/>
            <person name="Tritt A."/>
            <person name="Yoshinaga Y."/>
            <person name="Zwiers L.-H."/>
            <person name="Turgeon B."/>
            <person name="Goodwin S."/>
            <person name="Spatafora J."/>
            <person name="Crous P."/>
            <person name="Grigoriev I."/>
        </authorList>
    </citation>
    <scope>NUCLEOTIDE SEQUENCE</scope>
    <source>
        <strain evidence="11">CBS 122368</strain>
    </source>
</reference>
<evidence type="ECO:0000256" key="9">
    <source>
        <dbReference type="SAM" id="MobiDB-lite"/>
    </source>
</evidence>
<feature type="domain" description="Protein kinase" evidence="10">
    <location>
        <begin position="1"/>
        <end position="242"/>
    </location>
</feature>
<dbReference type="AlphaFoldDB" id="A0A6A6IYF2"/>
<dbReference type="CDD" id="cd00180">
    <property type="entry name" value="PKc"/>
    <property type="match status" value="1"/>
</dbReference>